<gene>
    <name evidence="1" type="ORF">LEP1GSC036_2140</name>
</gene>
<proteinExistence type="predicted"/>
<sequence>MEVPYAAGSTAASGIFFSPSFIFRDLVPLKKSPGYNFLEGFKDHTVYKRLGKIGKGSQ</sequence>
<dbReference type="EMBL" id="AFLV02000059">
    <property type="protein sequence ID" value="EKR63371.1"/>
    <property type="molecule type" value="Genomic_DNA"/>
</dbReference>
<comment type="caution">
    <text evidence="1">The sequence shown here is derived from an EMBL/GenBank/DDBJ whole genome shotgun (WGS) entry which is preliminary data.</text>
</comment>
<protein>
    <submittedName>
        <fullName evidence="1">Uncharacterized protein</fullName>
    </submittedName>
</protein>
<dbReference type="Proteomes" id="UP000001338">
    <property type="component" value="Unassembled WGS sequence"/>
</dbReference>
<organism evidence="1 2">
    <name type="scientific">Leptospira weilii str. 2006001853</name>
    <dbReference type="NCBI Taxonomy" id="1001589"/>
    <lineage>
        <taxon>Bacteria</taxon>
        <taxon>Pseudomonadati</taxon>
        <taxon>Spirochaetota</taxon>
        <taxon>Spirochaetia</taxon>
        <taxon>Leptospirales</taxon>
        <taxon>Leptospiraceae</taxon>
        <taxon>Leptospira</taxon>
    </lineage>
</organism>
<evidence type="ECO:0000313" key="2">
    <source>
        <dbReference type="Proteomes" id="UP000001338"/>
    </source>
</evidence>
<evidence type="ECO:0000313" key="1">
    <source>
        <dbReference type="EMBL" id="EKR63371.1"/>
    </source>
</evidence>
<name>A0A828YZD5_9LEPT</name>
<reference evidence="1 2" key="1">
    <citation type="submission" date="2012-10" db="EMBL/GenBank/DDBJ databases">
        <authorList>
            <person name="Harkins D.M."/>
            <person name="Durkin A.S."/>
            <person name="Brinkac L.M."/>
            <person name="Haft D.H."/>
            <person name="Selengut J.D."/>
            <person name="Sanka R."/>
            <person name="DePew J."/>
            <person name="Purushe J."/>
            <person name="Whelen A.C."/>
            <person name="Vinetz J.M."/>
            <person name="Sutton G.G."/>
            <person name="Nierman W.C."/>
            <person name="Fouts D.E."/>
        </authorList>
    </citation>
    <scope>NUCLEOTIDE SEQUENCE [LARGE SCALE GENOMIC DNA]</scope>
    <source>
        <strain evidence="1 2">2006001853</strain>
    </source>
</reference>
<accession>A0A828YZD5</accession>
<dbReference type="AlphaFoldDB" id="A0A828YZD5"/>